<feature type="region of interest" description="Disordered" evidence="6">
    <location>
        <begin position="63"/>
        <end position="129"/>
    </location>
</feature>
<dbReference type="SMART" id="SM00384">
    <property type="entry name" value="AT_hook"/>
    <property type="match status" value="11"/>
</dbReference>
<dbReference type="GO" id="GO:0006412">
    <property type="term" value="P:translation"/>
    <property type="evidence" value="ECO:0007669"/>
    <property type="project" value="InterPro"/>
</dbReference>
<dbReference type="EMBL" id="VCAZ01000063">
    <property type="protein sequence ID" value="TSO05401.1"/>
    <property type="molecule type" value="Genomic_DNA"/>
</dbReference>
<dbReference type="GO" id="GO:0005634">
    <property type="term" value="C:nucleus"/>
    <property type="evidence" value="ECO:0007669"/>
    <property type="project" value="InterPro"/>
</dbReference>
<keyword evidence="4" id="KW-0238">DNA-binding</keyword>
<protein>
    <submittedName>
        <fullName evidence="7">28S ribosomal protein S21, mitochondrial</fullName>
    </submittedName>
</protein>
<keyword evidence="2" id="KW-0677">Repeat</keyword>
<dbReference type="PRINTS" id="PR00930">
    <property type="entry name" value="HIGHMOBLTYIY"/>
</dbReference>
<evidence type="ECO:0000256" key="5">
    <source>
        <dbReference type="ARBA" id="ARBA00023274"/>
    </source>
</evidence>
<feature type="region of interest" description="Disordered" evidence="6">
    <location>
        <begin position="1"/>
        <end position="45"/>
    </location>
</feature>
<gene>
    <name evidence="7" type="ORF">Baya_9524</name>
</gene>
<comment type="caution">
    <text evidence="7">The sequence shown here is derived from an EMBL/GenBank/DDBJ whole genome shotgun (WGS) entry which is preliminary data.</text>
</comment>
<proteinExistence type="inferred from homology"/>
<evidence type="ECO:0000256" key="6">
    <source>
        <dbReference type="SAM" id="MobiDB-lite"/>
    </source>
</evidence>
<name>A0A556U8K3_BAGYA</name>
<reference evidence="7 8" key="1">
    <citation type="journal article" date="2019" name="Genome Biol. Evol.">
        <title>Whole-Genome Sequencing of the Giant Devil Catfish, Bagarius yarrelli.</title>
        <authorList>
            <person name="Jiang W."/>
            <person name="Lv Y."/>
            <person name="Cheng L."/>
            <person name="Yang K."/>
            <person name="Chao B."/>
            <person name="Wang X."/>
            <person name="Li Y."/>
            <person name="Pan X."/>
            <person name="You X."/>
            <person name="Zhang Y."/>
            <person name="Yang J."/>
            <person name="Li J."/>
            <person name="Zhang X."/>
            <person name="Liu S."/>
            <person name="Sun C."/>
            <person name="Yang J."/>
            <person name="Shi Q."/>
        </authorList>
    </citation>
    <scope>NUCLEOTIDE SEQUENCE [LARGE SCALE GENOMIC DNA]</scope>
    <source>
        <strain evidence="7">JWS20170419001</strain>
        <tissue evidence="7">Muscle</tissue>
    </source>
</reference>
<keyword evidence="8" id="KW-1185">Reference proteome</keyword>
<dbReference type="GO" id="GO:0006355">
    <property type="term" value="P:regulation of DNA-templated transcription"/>
    <property type="evidence" value="ECO:0007669"/>
    <property type="project" value="InterPro"/>
</dbReference>
<keyword evidence="5" id="KW-0687">Ribonucleoprotein</keyword>
<evidence type="ECO:0000256" key="1">
    <source>
        <dbReference type="ARBA" id="ARBA00006640"/>
    </source>
</evidence>
<dbReference type="PRINTS" id="PR00929">
    <property type="entry name" value="ATHOOK"/>
</dbReference>
<dbReference type="InterPro" id="IPR001911">
    <property type="entry name" value="Ribosomal_bS21"/>
</dbReference>
<evidence type="ECO:0000256" key="2">
    <source>
        <dbReference type="ARBA" id="ARBA00022737"/>
    </source>
</evidence>
<feature type="compositionally biased region" description="Basic residues" evidence="6">
    <location>
        <begin position="96"/>
        <end position="111"/>
    </location>
</feature>
<feature type="compositionally biased region" description="Basic and acidic residues" evidence="6">
    <location>
        <begin position="331"/>
        <end position="345"/>
    </location>
</feature>
<evidence type="ECO:0000313" key="7">
    <source>
        <dbReference type="EMBL" id="TSO05401.1"/>
    </source>
</evidence>
<evidence type="ECO:0000313" key="8">
    <source>
        <dbReference type="Proteomes" id="UP000319801"/>
    </source>
</evidence>
<evidence type="ECO:0000256" key="3">
    <source>
        <dbReference type="ARBA" id="ARBA00022980"/>
    </source>
</evidence>
<dbReference type="OrthoDB" id="8959848at2759"/>
<feature type="compositionally biased region" description="Basic residues" evidence="6">
    <location>
        <begin position="156"/>
        <end position="170"/>
    </location>
</feature>
<dbReference type="PANTHER" id="PTHR21109:SF0">
    <property type="entry name" value="SMALL RIBOSOMAL SUBUNIT PROTEIN BS21M"/>
    <property type="match status" value="1"/>
</dbReference>
<dbReference type="GO" id="GO:0000785">
    <property type="term" value="C:chromatin"/>
    <property type="evidence" value="ECO:0007669"/>
    <property type="project" value="InterPro"/>
</dbReference>
<dbReference type="InterPro" id="IPR000116">
    <property type="entry name" value="HMGA"/>
</dbReference>
<dbReference type="Proteomes" id="UP000319801">
    <property type="component" value="Unassembled WGS sequence"/>
</dbReference>
<dbReference type="GO" id="GO:0003677">
    <property type="term" value="F:DNA binding"/>
    <property type="evidence" value="ECO:0007669"/>
    <property type="project" value="UniProtKB-KW"/>
</dbReference>
<feature type="compositionally biased region" description="Low complexity" evidence="6">
    <location>
        <begin position="216"/>
        <end position="226"/>
    </location>
</feature>
<evidence type="ECO:0000256" key="4">
    <source>
        <dbReference type="ARBA" id="ARBA00023125"/>
    </source>
</evidence>
<dbReference type="NCBIfam" id="TIGR00030">
    <property type="entry name" value="S21p"/>
    <property type="match status" value="1"/>
</dbReference>
<comment type="similarity">
    <text evidence="1">Belongs to the bacterial ribosomal protein bS21 family.</text>
</comment>
<dbReference type="InterPro" id="IPR017956">
    <property type="entry name" value="AT_hook_DNA-bd_motif"/>
</dbReference>
<dbReference type="GO" id="GO:0005840">
    <property type="term" value="C:ribosome"/>
    <property type="evidence" value="ECO:0007669"/>
    <property type="project" value="UniProtKB-KW"/>
</dbReference>
<dbReference type="Pfam" id="PF01165">
    <property type="entry name" value="Ribosomal_S21"/>
    <property type="match status" value="1"/>
</dbReference>
<feature type="compositionally biased region" description="Basic residues" evidence="6">
    <location>
        <begin position="63"/>
        <end position="82"/>
    </location>
</feature>
<dbReference type="PANTHER" id="PTHR21109">
    <property type="entry name" value="MITOCHONDRIAL 28S RIBOSOMAL PROTEIN S21"/>
    <property type="match status" value="1"/>
</dbReference>
<feature type="compositionally biased region" description="Basic residues" evidence="6">
    <location>
        <begin position="316"/>
        <end position="325"/>
    </location>
</feature>
<organism evidence="7 8">
    <name type="scientific">Bagarius yarrelli</name>
    <name type="common">Goonch</name>
    <name type="synonym">Bagrus yarrelli</name>
    <dbReference type="NCBI Taxonomy" id="175774"/>
    <lineage>
        <taxon>Eukaryota</taxon>
        <taxon>Metazoa</taxon>
        <taxon>Chordata</taxon>
        <taxon>Craniata</taxon>
        <taxon>Vertebrata</taxon>
        <taxon>Euteleostomi</taxon>
        <taxon>Actinopterygii</taxon>
        <taxon>Neopterygii</taxon>
        <taxon>Teleostei</taxon>
        <taxon>Ostariophysi</taxon>
        <taxon>Siluriformes</taxon>
        <taxon>Sisoridae</taxon>
        <taxon>Sisorinae</taxon>
        <taxon>Bagarius</taxon>
    </lineage>
</organism>
<keyword evidence="3 7" id="KW-0689">Ribosomal protein</keyword>
<dbReference type="GO" id="GO:1990904">
    <property type="term" value="C:ribonucleoprotein complex"/>
    <property type="evidence" value="ECO:0007669"/>
    <property type="project" value="UniProtKB-KW"/>
</dbReference>
<feature type="compositionally biased region" description="Basic and acidic residues" evidence="6">
    <location>
        <begin position="359"/>
        <end position="373"/>
    </location>
</feature>
<sequence>MEVNQKNDSSRTLANGSANSGKRGRGRPRGSFKKKINSVKEVTHNARTSKRVDFFSPEMVIRPKARKRGRPKKIKIPGRPRKIPLTPEEEAERILRLSKKRKFSKPGRPRIHPLINLQKEKRGRGRPRKYEAIASQNCGNMNSVKVTVVGGDPPRGRGRPKGSFKKKRGRPAGSSLGKRLTLGTARRRGRPPGSGTKLQVRQDVNGTPRKRGRPPGSGIKIKIISSETNGTPRKRGRPPGSGAKVKVAKQEVMDGQPRKRGRPPGSGTKAKNLPQETNGSPRKRGRPPGSGKIKTFIVQAEHVLTNSALSVDAQPRKRGRPKKVRALPDVQKQEVKIKENVEPSPKRPRNSFASTKNLSKPDAEDRKARENEGGHVAATVDTPVLCAGGAAKPVSIEPVGDSELNNTSFEVVYESHSKKSSSSRVAGILYVPQRHHSPTQRAFDWELVYIIVFSARAVFLVHQRKMASHLRFVARTVMVQDGNVDAAYKALNRVLSLDGIIETVKRQRFYEKPCRRRQRENYENCKRIYNMEMARKISFVSRTNRQDPWLGC</sequence>
<feature type="region of interest" description="Disordered" evidence="6">
    <location>
        <begin position="144"/>
        <end position="376"/>
    </location>
</feature>
<dbReference type="GO" id="GO:0003735">
    <property type="term" value="F:structural constituent of ribosome"/>
    <property type="evidence" value="ECO:0007669"/>
    <property type="project" value="InterPro"/>
</dbReference>
<dbReference type="AlphaFoldDB" id="A0A556U8K3"/>
<feature type="compositionally biased region" description="Polar residues" evidence="6">
    <location>
        <begin position="1"/>
        <end position="20"/>
    </location>
</feature>
<feature type="compositionally biased region" description="Basic residues" evidence="6">
    <location>
        <begin position="22"/>
        <end position="37"/>
    </location>
</feature>
<accession>A0A556U8K3</accession>